<evidence type="ECO:0000256" key="2">
    <source>
        <dbReference type="ARBA" id="ARBA00022527"/>
    </source>
</evidence>
<dbReference type="GO" id="GO:0004674">
    <property type="term" value="F:protein serine/threonine kinase activity"/>
    <property type="evidence" value="ECO:0007669"/>
    <property type="project" value="UniProtKB-KW"/>
</dbReference>
<proteinExistence type="predicted"/>
<keyword evidence="5" id="KW-0418">Kinase</keyword>
<dbReference type="EMBL" id="HBNR01086210">
    <property type="protein sequence ID" value="CAE4664114.1"/>
    <property type="molecule type" value="Transcribed_RNA"/>
</dbReference>
<evidence type="ECO:0000256" key="5">
    <source>
        <dbReference type="ARBA" id="ARBA00022777"/>
    </source>
</evidence>
<gene>
    <name evidence="10" type="ORF">AMON00008_LOCUS61766</name>
</gene>
<evidence type="ECO:0000256" key="8">
    <source>
        <dbReference type="ARBA" id="ARBA00048679"/>
    </source>
</evidence>
<reference evidence="10" key="1">
    <citation type="submission" date="2021-01" db="EMBL/GenBank/DDBJ databases">
        <authorList>
            <person name="Corre E."/>
            <person name="Pelletier E."/>
            <person name="Niang G."/>
            <person name="Scheremetjew M."/>
            <person name="Finn R."/>
            <person name="Kale V."/>
            <person name="Holt S."/>
            <person name="Cochrane G."/>
            <person name="Meng A."/>
            <person name="Brown T."/>
            <person name="Cohen L."/>
        </authorList>
    </citation>
    <scope>NUCLEOTIDE SEQUENCE</scope>
    <source>
        <strain evidence="10">CCMP3105</strain>
    </source>
</reference>
<dbReference type="Gene3D" id="1.10.510.10">
    <property type="entry name" value="Transferase(Phosphotransferase) domain 1"/>
    <property type="match status" value="1"/>
</dbReference>
<evidence type="ECO:0000259" key="9">
    <source>
        <dbReference type="PROSITE" id="PS50011"/>
    </source>
</evidence>
<evidence type="ECO:0000256" key="3">
    <source>
        <dbReference type="ARBA" id="ARBA00022679"/>
    </source>
</evidence>
<dbReference type="InterPro" id="IPR000719">
    <property type="entry name" value="Prot_kinase_dom"/>
</dbReference>
<name>A0A7S4WDI3_9DINO</name>
<evidence type="ECO:0000256" key="6">
    <source>
        <dbReference type="ARBA" id="ARBA00022840"/>
    </source>
</evidence>
<comment type="catalytic activity">
    <reaction evidence="8">
        <text>L-seryl-[protein] + ATP = O-phospho-L-seryl-[protein] + ADP + H(+)</text>
        <dbReference type="Rhea" id="RHEA:17989"/>
        <dbReference type="Rhea" id="RHEA-COMP:9863"/>
        <dbReference type="Rhea" id="RHEA-COMP:11604"/>
        <dbReference type="ChEBI" id="CHEBI:15378"/>
        <dbReference type="ChEBI" id="CHEBI:29999"/>
        <dbReference type="ChEBI" id="CHEBI:30616"/>
        <dbReference type="ChEBI" id="CHEBI:83421"/>
        <dbReference type="ChEBI" id="CHEBI:456216"/>
        <dbReference type="EC" id="2.7.11.1"/>
    </reaction>
</comment>
<accession>A0A7S4WDI3</accession>
<comment type="catalytic activity">
    <reaction evidence="7">
        <text>L-threonyl-[protein] + ATP = O-phospho-L-threonyl-[protein] + ADP + H(+)</text>
        <dbReference type="Rhea" id="RHEA:46608"/>
        <dbReference type="Rhea" id="RHEA-COMP:11060"/>
        <dbReference type="Rhea" id="RHEA-COMP:11605"/>
        <dbReference type="ChEBI" id="CHEBI:15378"/>
        <dbReference type="ChEBI" id="CHEBI:30013"/>
        <dbReference type="ChEBI" id="CHEBI:30616"/>
        <dbReference type="ChEBI" id="CHEBI:61977"/>
        <dbReference type="ChEBI" id="CHEBI:456216"/>
        <dbReference type="EC" id="2.7.11.1"/>
    </reaction>
</comment>
<dbReference type="PANTHER" id="PTHR44899:SF3">
    <property type="entry name" value="SERINE_THREONINE-PROTEIN KINASE NEK1"/>
    <property type="match status" value="1"/>
</dbReference>
<evidence type="ECO:0000256" key="7">
    <source>
        <dbReference type="ARBA" id="ARBA00047899"/>
    </source>
</evidence>
<keyword evidence="3" id="KW-0808">Transferase</keyword>
<organism evidence="10">
    <name type="scientific">Alexandrium monilatum</name>
    <dbReference type="NCBI Taxonomy" id="311494"/>
    <lineage>
        <taxon>Eukaryota</taxon>
        <taxon>Sar</taxon>
        <taxon>Alveolata</taxon>
        <taxon>Dinophyceae</taxon>
        <taxon>Gonyaulacales</taxon>
        <taxon>Pyrocystaceae</taxon>
        <taxon>Alexandrium</taxon>
    </lineage>
</organism>
<dbReference type="PROSITE" id="PS50011">
    <property type="entry name" value="PROTEIN_KINASE_DOM"/>
    <property type="match status" value="1"/>
</dbReference>
<dbReference type="GO" id="GO:0005524">
    <property type="term" value="F:ATP binding"/>
    <property type="evidence" value="ECO:0007669"/>
    <property type="project" value="UniProtKB-KW"/>
</dbReference>
<keyword evidence="4" id="KW-0547">Nucleotide-binding</keyword>
<evidence type="ECO:0000256" key="4">
    <source>
        <dbReference type="ARBA" id="ARBA00022741"/>
    </source>
</evidence>
<keyword evidence="6" id="KW-0067">ATP-binding</keyword>
<dbReference type="SUPFAM" id="SSF56112">
    <property type="entry name" value="Protein kinase-like (PK-like)"/>
    <property type="match status" value="1"/>
</dbReference>
<dbReference type="SMART" id="SM00220">
    <property type="entry name" value="S_TKc"/>
    <property type="match status" value="1"/>
</dbReference>
<sequence length="628" mass="68286">MAQASWSVAAERGAPSAPKACRGRMEERGYTVIQCLGGGSQGRVYEARDSMGRPRVIKQLPWINEINREDALREVRLLSALRHPCIVPYLENFLMRSSPSLPCEDLLCLVMSRCEKDLRQECTRRAVEGARVEEPHALSWLAQLCWGLQHLHSRKFLHRDLKPQNVLLTQSGRVLLADFGVACHLEKTEDFRSTRVGTLAFMSPEMLQGRPYGRKTDQWALGCVLFEIMALSPPFVNCVFPTSLTSSVSEALATRLPAGYSQELQAALKALLASKPDDRPSNAELLRGPLLRGPFNAFVQSLEAAAAAGTTGMESSTEAFACATGLSTPRQLRIASVTANMQDFLHTLDKGEDIATMASPRPALPSPRVSTCLPPGTATSGHKVRFGTALDEKFVSEIRPMSFGATWSTIVDEKIVPENHPVDFGAISARLLQGGGCLEREVDASSCTSDLETYIMRESALRSPGSDVRLETGGNPGIARMESDGSLSDSGCGCACEEHSFALGQADLRAGEWRQLLDEAEALLQPQPEAKSSAVEELEKTRRQLLRILGTEPQVERALLFLRERQSLGETDDEEEILLQVELVDLVGDEGLDALPLLERCLSLEAQVLACGTPVGAAAGMTLSVGTT</sequence>
<evidence type="ECO:0000256" key="1">
    <source>
        <dbReference type="ARBA" id="ARBA00012513"/>
    </source>
</evidence>
<dbReference type="InterPro" id="IPR008271">
    <property type="entry name" value="Ser/Thr_kinase_AS"/>
</dbReference>
<dbReference type="InterPro" id="IPR011009">
    <property type="entry name" value="Kinase-like_dom_sf"/>
</dbReference>
<dbReference type="EC" id="2.7.11.1" evidence="1"/>
<keyword evidence="2" id="KW-0723">Serine/threonine-protein kinase</keyword>
<evidence type="ECO:0000313" key="10">
    <source>
        <dbReference type="EMBL" id="CAE4664114.1"/>
    </source>
</evidence>
<feature type="domain" description="Protein kinase" evidence="9">
    <location>
        <begin position="30"/>
        <end position="291"/>
    </location>
</feature>
<dbReference type="AlphaFoldDB" id="A0A7S4WDI3"/>
<dbReference type="PROSITE" id="PS00108">
    <property type="entry name" value="PROTEIN_KINASE_ST"/>
    <property type="match status" value="1"/>
</dbReference>
<protein>
    <recommendedName>
        <fullName evidence="1">non-specific serine/threonine protein kinase</fullName>
        <ecNumber evidence="1">2.7.11.1</ecNumber>
    </recommendedName>
</protein>
<dbReference type="Pfam" id="PF00069">
    <property type="entry name" value="Pkinase"/>
    <property type="match status" value="1"/>
</dbReference>
<dbReference type="InterPro" id="IPR051131">
    <property type="entry name" value="NEK_Ser/Thr_kinase_NIMA"/>
</dbReference>
<dbReference type="PANTHER" id="PTHR44899">
    <property type="entry name" value="CAMK FAMILY PROTEIN KINASE"/>
    <property type="match status" value="1"/>
</dbReference>